<dbReference type="Gramene" id="mRNA:HanXRQr2_Chr02g0074651">
    <property type="protein sequence ID" value="CDS:HanXRQr2_Chr02g0074651.1"/>
    <property type="gene ID" value="HanXRQr2_Chr02g0074651"/>
</dbReference>
<keyword evidence="3" id="KW-1185">Reference proteome</keyword>
<reference evidence="2" key="1">
    <citation type="journal article" date="2017" name="Nature">
        <title>The sunflower genome provides insights into oil metabolism, flowering and Asterid evolution.</title>
        <authorList>
            <person name="Badouin H."/>
            <person name="Gouzy J."/>
            <person name="Grassa C.J."/>
            <person name="Murat F."/>
            <person name="Staton S.E."/>
            <person name="Cottret L."/>
            <person name="Lelandais-Briere C."/>
            <person name="Owens G.L."/>
            <person name="Carrere S."/>
            <person name="Mayjonade B."/>
            <person name="Legrand L."/>
            <person name="Gill N."/>
            <person name="Kane N.C."/>
            <person name="Bowers J.E."/>
            <person name="Hubner S."/>
            <person name="Bellec A."/>
            <person name="Berard A."/>
            <person name="Berges H."/>
            <person name="Blanchet N."/>
            <person name="Boniface M.C."/>
            <person name="Brunel D."/>
            <person name="Catrice O."/>
            <person name="Chaidir N."/>
            <person name="Claudel C."/>
            <person name="Donnadieu C."/>
            <person name="Faraut T."/>
            <person name="Fievet G."/>
            <person name="Helmstetter N."/>
            <person name="King M."/>
            <person name="Knapp S.J."/>
            <person name="Lai Z."/>
            <person name="Le Paslier M.C."/>
            <person name="Lippi Y."/>
            <person name="Lorenzon L."/>
            <person name="Mandel J.R."/>
            <person name="Marage G."/>
            <person name="Marchand G."/>
            <person name="Marquand E."/>
            <person name="Bret-Mestries E."/>
            <person name="Morien E."/>
            <person name="Nambeesan S."/>
            <person name="Nguyen T."/>
            <person name="Pegot-Espagnet P."/>
            <person name="Pouilly N."/>
            <person name="Raftis F."/>
            <person name="Sallet E."/>
            <person name="Schiex T."/>
            <person name="Thomas J."/>
            <person name="Vandecasteele C."/>
            <person name="Vares D."/>
            <person name="Vear F."/>
            <person name="Vautrin S."/>
            <person name="Crespi M."/>
            <person name="Mangin B."/>
            <person name="Burke J.M."/>
            <person name="Salse J."/>
            <person name="Munos S."/>
            <person name="Vincourt P."/>
            <person name="Rieseberg L.H."/>
            <person name="Langlade N.B."/>
        </authorList>
    </citation>
    <scope>NUCLEOTIDE SEQUENCE</scope>
    <source>
        <tissue evidence="2">Leaves</tissue>
    </source>
</reference>
<evidence type="ECO:0000313" key="3">
    <source>
        <dbReference type="Proteomes" id="UP000215914"/>
    </source>
</evidence>
<reference evidence="2" key="2">
    <citation type="submission" date="2020-06" db="EMBL/GenBank/DDBJ databases">
        <title>Helianthus annuus Genome sequencing and assembly Release 2.</title>
        <authorList>
            <person name="Gouzy J."/>
            <person name="Langlade N."/>
            <person name="Munos S."/>
        </authorList>
    </citation>
    <scope>NUCLEOTIDE SEQUENCE</scope>
    <source>
        <tissue evidence="2">Leaves</tissue>
    </source>
</reference>
<organism evidence="2 3">
    <name type="scientific">Helianthus annuus</name>
    <name type="common">Common sunflower</name>
    <dbReference type="NCBI Taxonomy" id="4232"/>
    <lineage>
        <taxon>Eukaryota</taxon>
        <taxon>Viridiplantae</taxon>
        <taxon>Streptophyta</taxon>
        <taxon>Embryophyta</taxon>
        <taxon>Tracheophyta</taxon>
        <taxon>Spermatophyta</taxon>
        <taxon>Magnoliopsida</taxon>
        <taxon>eudicotyledons</taxon>
        <taxon>Gunneridae</taxon>
        <taxon>Pentapetalae</taxon>
        <taxon>asterids</taxon>
        <taxon>campanulids</taxon>
        <taxon>Asterales</taxon>
        <taxon>Asteraceae</taxon>
        <taxon>Asteroideae</taxon>
        <taxon>Heliantheae alliance</taxon>
        <taxon>Heliantheae</taxon>
        <taxon>Helianthus</taxon>
    </lineage>
</organism>
<evidence type="ECO:0000313" key="2">
    <source>
        <dbReference type="EMBL" id="KAF5819174.1"/>
    </source>
</evidence>
<protein>
    <submittedName>
        <fullName evidence="2">Uncharacterized protein</fullName>
    </submittedName>
</protein>
<evidence type="ECO:0000256" key="1">
    <source>
        <dbReference type="SAM" id="Phobius"/>
    </source>
</evidence>
<gene>
    <name evidence="2" type="ORF">HanXRQr2_Chr02g0074651</name>
</gene>
<accession>A0A9K3JQ17</accession>
<comment type="caution">
    <text evidence="2">The sequence shown here is derived from an EMBL/GenBank/DDBJ whole genome shotgun (WGS) entry which is preliminary data.</text>
</comment>
<feature type="transmembrane region" description="Helical" evidence="1">
    <location>
        <begin position="6"/>
        <end position="23"/>
    </location>
</feature>
<keyword evidence="1" id="KW-0472">Membrane</keyword>
<keyword evidence="1" id="KW-0812">Transmembrane</keyword>
<sequence length="87" mass="10122">MLSCSSIFFPTLHFFIVFKYLFLATTFKLKITQIVIFEFFMGADGFVGGPITRDTDSFYTVTLTIQQETYTLHPFFIGCRYNESEMV</sequence>
<dbReference type="AlphaFoldDB" id="A0A9K3JQ17"/>
<dbReference type="EMBL" id="MNCJ02000317">
    <property type="protein sequence ID" value="KAF5819174.1"/>
    <property type="molecule type" value="Genomic_DNA"/>
</dbReference>
<proteinExistence type="predicted"/>
<keyword evidence="1" id="KW-1133">Transmembrane helix</keyword>
<name>A0A9K3JQ17_HELAN</name>
<dbReference type="Proteomes" id="UP000215914">
    <property type="component" value="Unassembled WGS sequence"/>
</dbReference>